<reference evidence="3" key="1">
    <citation type="journal article" date="2019" name="Int. J. Syst. Evol. Microbiol.">
        <title>The Global Catalogue of Microorganisms (GCM) 10K type strain sequencing project: providing services to taxonomists for standard genome sequencing and annotation.</title>
        <authorList>
            <consortium name="The Broad Institute Genomics Platform"/>
            <consortium name="The Broad Institute Genome Sequencing Center for Infectious Disease"/>
            <person name="Wu L."/>
            <person name="Ma J."/>
        </authorList>
    </citation>
    <scope>NUCLEOTIDE SEQUENCE [LARGE SCALE GENOMIC DNA]</scope>
    <source>
        <strain evidence="3">NBRC 112416</strain>
    </source>
</reference>
<dbReference type="Proteomes" id="UP001156691">
    <property type="component" value="Unassembled WGS sequence"/>
</dbReference>
<dbReference type="InterPro" id="IPR002934">
    <property type="entry name" value="Polymerase_NTP_transf_dom"/>
</dbReference>
<dbReference type="Pfam" id="PF01909">
    <property type="entry name" value="NTP_transf_2"/>
    <property type="match status" value="1"/>
</dbReference>
<dbReference type="CDD" id="cd05403">
    <property type="entry name" value="NT_KNTase_like"/>
    <property type="match status" value="1"/>
</dbReference>
<sequence length="283" mass="31122">MWQTAMQAAISERLERDTRIEALFLGGSFGRGAGDRFSDIDLVAVVPPEHQEGGSVDWKALLGAMSPVVSWHEFPRPALITNAVTRDWQRIDLMVVDGHALQVRSRDSLKPLFDRPGLYANLPETRTWPGPSKARVEGLIKEFIRIFGLLPVAVGRGEFLLRQAGVGLLRGMLADLLREEVERADKGGMLNWTKLYSPEQLALIASVSAPQPTREALSRLISPAPARSFPMPGDWLNASTSRGRKTSRMPHGVISSASWASPSLPTYLRREEPVAAEAVARIA</sequence>
<comment type="caution">
    <text evidence="2">The sequence shown here is derived from an EMBL/GenBank/DDBJ whole genome shotgun (WGS) entry which is preliminary data.</text>
</comment>
<accession>A0ABQ5W877</accession>
<evidence type="ECO:0000313" key="3">
    <source>
        <dbReference type="Proteomes" id="UP001156691"/>
    </source>
</evidence>
<protein>
    <recommendedName>
        <fullName evidence="1">Polymerase nucleotidyl transferase domain-containing protein</fullName>
    </recommendedName>
</protein>
<gene>
    <name evidence="2" type="ORF">GCM10010862_33210</name>
</gene>
<name>A0ABQ5W877_9HYPH</name>
<dbReference type="EMBL" id="BSNS01000016">
    <property type="protein sequence ID" value="GLQ56062.1"/>
    <property type="molecule type" value="Genomic_DNA"/>
</dbReference>
<dbReference type="SUPFAM" id="SSF81301">
    <property type="entry name" value="Nucleotidyltransferase"/>
    <property type="match status" value="1"/>
</dbReference>
<organism evidence="2 3">
    <name type="scientific">Devosia nitrariae</name>
    <dbReference type="NCBI Taxonomy" id="2071872"/>
    <lineage>
        <taxon>Bacteria</taxon>
        <taxon>Pseudomonadati</taxon>
        <taxon>Pseudomonadota</taxon>
        <taxon>Alphaproteobacteria</taxon>
        <taxon>Hyphomicrobiales</taxon>
        <taxon>Devosiaceae</taxon>
        <taxon>Devosia</taxon>
    </lineage>
</organism>
<keyword evidence="3" id="KW-1185">Reference proteome</keyword>
<dbReference type="Gene3D" id="3.30.460.10">
    <property type="entry name" value="Beta Polymerase, domain 2"/>
    <property type="match status" value="1"/>
</dbReference>
<proteinExistence type="predicted"/>
<feature type="domain" description="Polymerase nucleotidyl transferase" evidence="1">
    <location>
        <begin position="11"/>
        <end position="52"/>
    </location>
</feature>
<evidence type="ECO:0000313" key="2">
    <source>
        <dbReference type="EMBL" id="GLQ56062.1"/>
    </source>
</evidence>
<dbReference type="InterPro" id="IPR043519">
    <property type="entry name" value="NT_sf"/>
</dbReference>
<evidence type="ECO:0000259" key="1">
    <source>
        <dbReference type="Pfam" id="PF01909"/>
    </source>
</evidence>